<proteinExistence type="predicted"/>
<dbReference type="InterPro" id="IPR008258">
    <property type="entry name" value="Transglycosylase_SLT_dom_1"/>
</dbReference>
<evidence type="ECO:0000313" key="2">
    <source>
        <dbReference type="EMBL" id="KKM84758.1"/>
    </source>
</evidence>
<dbReference type="AlphaFoldDB" id="A0A0F9KSV6"/>
<dbReference type="InterPro" id="IPR023346">
    <property type="entry name" value="Lysozyme-like_dom_sf"/>
</dbReference>
<sequence>MYVTRDKTALKRDYRGLRAIPSVQQTSVIAISPVFYRDPQVLAVLDEIIRRESNGNLLAKNPKSTASGLTQLISSTVELCEVNLNKEIDPFNSSDNLECALWLLEQPNGIKHWDASGPYSYD</sequence>
<reference evidence="2" key="1">
    <citation type="journal article" date="2015" name="Nature">
        <title>Complex archaea that bridge the gap between prokaryotes and eukaryotes.</title>
        <authorList>
            <person name="Spang A."/>
            <person name="Saw J.H."/>
            <person name="Jorgensen S.L."/>
            <person name="Zaremba-Niedzwiedzka K."/>
            <person name="Martijn J."/>
            <person name="Lind A.E."/>
            <person name="van Eijk R."/>
            <person name="Schleper C."/>
            <person name="Guy L."/>
            <person name="Ettema T.J."/>
        </authorList>
    </citation>
    <scope>NUCLEOTIDE SEQUENCE</scope>
</reference>
<dbReference type="EMBL" id="LAZR01007518">
    <property type="protein sequence ID" value="KKM84758.1"/>
    <property type="molecule type" value="Genomic_DNA"/>
</dbReference>
<feature type="domain" description="Transglycosylase SLT" evidence="1">
    <location>
        <begin position="45"/>
        <end position="106"/>
    </location>
</feature>
<dbReference type="Pfam" id="PF01464">
    <property type="entry name" value="SLT"/>
    <property type="match status" value="1"/>
</dbReference>
<gene>
    <name evidence="2" type="ORF">LCGC14_1296020</name>
</gene>
<dbReference type="SUPFAM" id="SSF53955">
    <property type="entry name" value="Lysozyme-like"/>
    <property type="match status" value="1"/>
</dbReference>
<accession>A0A0F9KSV6</accession>
<organism evidence="2">
    <name type="scientific">marine sediment metagenome</name>
    <dbReference type="NCBI Taxonomy" id="412755"/>
    <lineage>
        <taxon>unclassified sequences</taxon>
        <taxon>metagenomes</taxon>
        <taxon>ecological metagenomes</taxon>
    </lineage>
</organism>
<comment type="caution">
    <text evidence="2">The sequence shown here is derived from an EMBL/GenBank/DDBJ whole genome shotgun (WGS) entry which is preliminary data.</text>
</comment>
<dbReference type="Gene3D" id="1.10.530.10">
    <property type="match status" value="1"/>
</dbReference>
<protein>
    <recommendedName>
        <fullName evidence="1">Transglycosylase SLT domain-containing protein</fullName>
    </recommendedName>
</protein>
<name>A0A0F9KSV6_9ZZZZ</name>
<evidence type="ECO:0000259" key="1">
    <source>
        <dbReference type="Pfam" id="PF01464"/>
    </source>
</evidence>